<organism evidence="9 10">
    <name type="scientific">Candidatus Propionivibrio aalborgensis</name>
    <dbReference type="NCBI Taxonomy" id="1860101"/>
    <lineage>
        <taxon>Bacteria</taxon>
        <taxon>Pseudomonadati</taxon>
        <taxon>Pseudomonadota</taxon>
        <taxon>Betaproteobacteria</taxon>
        <taxon>Rhodocyclales</taxon>
        <taxon>Rhodocyclaceae</taxon>
        <taxon>Propionivibrio</taxon>
    </lineage>
</organism>
<dbReference type="Proteomes" id="UP000199600">
    <property type="component" value="Unassembled WGS sequence"/>
</dbReference>
<feature type="domain" description="Sulfatase N-terminal" evidence="8">
    <location>
        <begin position="240"/>
        <end position="527"/>
    </location>
</feature>
<keyword evidence="5 7" id="KW-1133">Transmembrane helix</keyword>
<evidence type="ECO:0000313" key="9">
    <source>
        <dbReference type="EMBL" id="SBT04945.1"/>
    </source>
</evidence>
<comment type="subcellular location">
    <subcellularLocation>
        <location evidence="1">Cell membrane</location>
        <topology evidence="1">Multi-pass membrane protein</topology>
    </subcellularLocation>
</comment>
<evidence type="ECO:0000256" key="4">
    <source>
        <dbReference type="ARBA" id="ARBA00022692"/>
    </source>
</evidence>
<evidence type="ECO:0000313" key="10">
    <source>
        <dbReference type="Proteomes" id="UP000199600"/>
    </source>
</evidence>
<dbReference type="Pfam" id="PF00884">
    <property type="entry name" value="Sulfatase"/>
    <property type="match status" value="1"/>
</dbReference>
<dbReference type="GO" id="GO:0016776">
    <property type="term" value="F:phosphotransferase activity, phosphate group as acceptor"/>
    <property type="evidence" value="ECO:0007669"/>
    <property type="project" value="TreeGrafter"/>
</dbReference>
<keyword evidence="4 7" id="KW-0812">Transmembrane</keyword>
<evidence type="ECO:0000256" key="1">
    <source>
        <dbReference type="ARBA" id="ARBA00004651"/>
    </source>
</evidence>
<protein>
    <recommendedName>
        <fullName evidence="8">Sulfatase N-terminal domain-containing protein</fullName>
    </recommendedName>
</protein>
<keyword evidence="10" id="KW-1185">Reference proteome</keyword>
<dbReference type="GO" id="GO:0005886">
    <property type="term" value="C:plasma membrane"/>
    <property type="evidence" value="ECO:0007669"/>
    <property type="project" value="UniProtKB-SubCell"/>
</dbReference>
<dbReference type="RefSeq" id="WP_186409992.1">
    <property type="nucleotide sequence ID" value="NZ_FLQY01000046.1"/>
</dbReference>
<evidence type="ECO:0000256" key="7">
    <source>
        <dbReference type="SAM" id="Phobius"/>
    </source>
</evidence>
<keyword evidence="2" id="KW-1003">Cell membrane</keyword>
<dbReference type="GO" id="GO:0009244">
    <property type="term" value="P:lipopolysaccharide core region biosynthetic process"/>
    <property type="evidence" value="ECO:0007669"/>
    <property type="project" value="TreeGrafter"/>
</dbReference>
<dbReference type="InterPro" id="IPR000917">
    <property type="entry name" value="Sulfatase_N"/>
</dbReference>
<feature type="transmembrane region" description="Helical" evidence="7">
    <location>
        <begin position="122"/>
        <end position="141"/>
    </location>
</feature>
<dbReference type="InterPro" id="IPR017850">
    <property type="entry name" value="Alkaline_phosphatase_core_sf"/>
</dbReference>
<proteinExistence type="predicted"/>
<feature type="transmembrane region" description="Helical" evidence="7">
    <location>
        <begin position="72"/>
        <end position="93"/>
    </location>
</feature>
<evidence type="ECO:0000256" key="3">
    <source>
        <dbReference type="ARBA" id="ARBA00022679"/>
    </source>
</evidence>
<dbReference type="CDD" id="cd16017">
    <property type="entry name" value="LptA"/>
    <property type="match status" value="1"/>
</dbReference>
<feature type="transmembrane region" description="Helical" evidence="7">
    <location>
        <begin position="46"/>
        <end position="65"/>
    </location>
</feature>
<evidence type="ECO:0000256" key="5">
    <source>
        <dbReference type="ARBA" id="ARBA00022989"/>
    </source>
</evidence>
<dbReference type="NCBIfam" id="NF007933">
    <property type="entry name" value="PRK10649.1"/>
    <property type="match status" value="1"/>
</dbReference>
<dbReference type="EMBL" id="FLQY01000046">
    <property type="protein sequence ID" value="SBT04945.1"/>
    <property type="molecule type" value="Genomic_DNA"/>
</dbReference>
<gene>
    <name evidence="9" type="primary">yijP</name>
    <name evidence="9" type="ORF">PROAA_140003</name>
</gene>
<evidence type="ECO:0000256" key="6">
    <source>
        <dbReference type="ARBA" id="ARBA00023136"/>
    </source>
</evidence>
<dbReference type="InterPro" id="IPR040423">
    <property type="entry name" value="PEA_transferase"/>
</dbReference>
<keyword evidence="6 7" id="KW-0472">Membrane</keyword>
<accession>A0A1A8XII0</accession>
<dbReference type="PANTHER" id="PTHR30443:SF2">
    <property type="entry name" value="PHOSPHOETHANOLAMINE TRANSFERASE EPTC"/>
    <property type="match status" value="1"/>
</dbReference>
<evidence type="ECO:0000256" key="2">
    <source>
        <dbReference type="ARBA" id="ARBA00022475"/>
    </source>
</evidence>
<evidence type="ECO:0000259" key="8">
    <source>
        <dbReference type="Pfam" id="PF00884"/>
    </source>
</evidence>
<dbReference type="PANTHER" id="PTHR30443">
    <property type="entry name" value="INNER MEMBRANE PROTEIN"/>
    <property type="match status" value="1"/>
</dbReference>
<feature type="transmembrane region" description="Helical" evidence="7">
    <location>
        <begin position="20"/>
        <end position="40"/>
    </location>
</feature>
<dbReference type="AlphaFoldDB" id="A0A1A8XII0"/>
<dbReference type="Gene3D" id="3.40.720.10">
    <property type="entry name" value="Alkaline Phosphatase, subunit A"/>
    <property type="match status" value="1"/>
</dbReference>
<keyword evidence="3" id="KW-0808">Transferase</keyword>
<sequence>MTHAAQAGKLSNKTDWHGLLLVYFFFWYFSGVHHLLLQVIDAISFASFRLATVASTLWLIPVLLAPKYTRQIAALIGIVLWVFSLVSLGYFFIYQNEFSQSVLFIIFESNPAEASEYVAQYFVWWMIPAFVIYSLAAWLIWRKLRPVAISPKRAWFVIAIVVTTLFAYPQFKNLRGGVISSAVAADAIIKRIEPAVPWQILVGYSEYRQQLAAVEELVAKNHDIPPLKNLIDRNGSTPTTLVLVIGESTNRQHMSLYGYHRQTTPRLDALSKELTVFDNVVASRPYTIETLQQALTFADQENPDLYLSTPSLMNIMKQAGYRTYWITNQQTMTQRNTMLTNFSKQTDEQVYLNNTRVQNSRAYDGAVLDPFGKILADGVEKRFIIVHLLGTHMRYEFRYPPEDEYFKGRDGLPEWADEEQTQFINEYDNAVRYNDFVVGSLIEQLRSAQLKSLLLYFADHGEDVYDTPPHKFIGRDEAKPTPAMYTVPFVLWQSESWRTAHPRQFAGITRRPYQTSHLIHTWAELVGLSFDGLDPTKSVISTKFRERPLLVGDPSAPKGLIDLRPMLKPSEKPVK</sequence>
<reference evidence="9 10" key="1">
    <citation type="submission" date="2016-06" db="EMBL/GenBank/DDBJ databases">
        <authorList>
            <person name="Kjaerup R.B."/>
            <person name="Dalgaard T.S."/>
            <person name="Juul-Madsen H.R."/>
        </authorList>
    </citation>
    <scope>NUCLEOTIDE SEQUENCE [LARGE SCALE GENOMIC DNA]</scope>
    <source>
        <strain evidence="9">2</strain>
    </source>
</reference>
<dbReference type="SUPFAM" id="SSF53649">
    <property type="entry name" value="Alkaline phosphatase-like"/>
    <property type="match status" value="1"/>
</dbReference>
<feature type="transmembrane region" description="Helical" evidence="7">
    <location>
        <begin position="153"/>
        <end position="171"/>
    </location>
</feature>
<dbReference type="InterPro" id="IPR058130">
    <property type="entry name" value="PEA_transf_C"/>
</dbReference>
<name>A0A1A8XII0_9RHOO</name>